<feature type="coiled-coil region" evidence="1">
    <location>
        <begin position="1907"/>
        <end position="1934"/>
    </location>
</feature>
<feature type="region of interest" description="Disordered" evidence="2">
    <location>
        <begin position="2901"/>
        <end position="2935"/>
    </location>
</feature>
<feature type="region of interest" description="Disordered" evidence="2">
    <location>
        <begin position="2849"/>
        <end position="2870"/>
    </location>
</feature>
<evidence type="ECO:0000313" key="4">
    <source>
        <dbReference type="Proteomes" id="UP001054837"/>
    </source>
</evidence>
<feature type="region of interest" description="Disordered" evidence="2">
    <location>
        <begin position="1870"/>
        <end position="1895"/>
    </location>
</feature>
<feature type="compositionally biased region" description="Polar residues" evidence="2">
    <location>
        <begin position="2179"/>
        <end position="2193"/>
    </location>
</feature>
<keyword evidence="4" id="KW-1185">Reference proteome</keyword>
<feature type="region of interest" description="Disordered" evidence="2">
    <location>
        <begin position="757"/>
        <end position="779"/>
    </location>
</feature>
<name>A0AAV4RCZ2_9ARAC</name>
<feature type="compositionally biased region" description="Polar residues" evidence="2">
    <location>
        <begin position="1433"/>
        <end position="1447"/>
    </location>
</feature>
<evidence type="ECO:0000256" key="2">
    <source>
        <dbReference type="SAM" id="MobiDB-lite"/>
    </source>
</evidence>
<proteinExistence type="predicted"/>
<feature type="region of interest" description="Disordered" evidence="2">
    <location>
        <begin position="3555"/>
        <end position="3574"/>
    </location>
</feature>
<evidence type="ECO:0000256" key="1">
    <source>
        <dbReference type="SAM" id="Coils"/>
    </source>
</evidence>
<feature type="region of interest" description="Disordered" evidence="2">
    <location>
        <begin position="2179"/>
        <end position="2204"/>
    </location>
</feature>
<accession>A0AAV4RCZ2</accession>
<feature type="compositionally biased region" description="Basic and acidic residues" evidence="2">
    <location>
        <begin position="868"/>
        <end position="884"/>
    </location>
</feature>
<feature type="compositionally biased region" description="Acidic residues" evidence="2">
    <location>
        <begin position="1230"/>
        <end position="1239"/>
    </location>
</feature>
<feature type="compositionally biased region" description="Polar residues" evidence="2">
    <location>
        <begin position="1240"/>
        <end position="1267"/>
    </location>
</feature>
<keyword evidence="1" id="KW-0175">Coiled coil</keyword>
<evidence type="ECO:0000313" key="3">
    <source>
        <dbReference type="EMBL" id="GIY19345.1"/>
    </source>
</evidence>
<feature type="compositionally biased region" description="Basic and acidic residues" evidence="2">
    <location>
        <begin position="1471"/>
        <end position="1498"/>
    </location>
</feature>
<feature type="region of interest" description="Disordered" evidence="2">
    <location>
        <begin position="865"/>
        <end position="884"/>
    </location>
</feature>
<sequence>MEAPHPNITGNYFSDLFIDIYRNDMQFEMTIKDYGTQNPGQQLSKGPECDCEWRYLKHYEAKGCRPVYEEKPQTDKPSCTCPWRFDCSQADEIHEDERVCLYKKHVYPIGSKIPTSNPCETCSCATDYFTQAATISCTTTECPAVYSQTPLPEGCHYVYKENQCCPISVECLPACEYKGKMYYEGEQIYPEEDPCLICLCNQNWTGINSSSCRQHDCMLERDSRKLKQGCIPIYHEKTCCPIDYHCADDDFDFKPNRGASFKSDDDEDEMCFFESRYYPIGHVLDIKHPTNCVTCTCKTPPDFTCIHSSCPPPPNNDYTNCRAVYKPHSCCPDYTCEEKATKCSVVLGMGANVTVRTAGTLCPDPICKGTNCWLVKQENGCQICRCKSRCMPCPPMCQPENPDNECSGCICQINSTALFDFENTKKEEQLNEEKQKDSFQLQIQECKKTQCSSDERCMLVEQKCDKEPCLPIPKCEKVSFGCGQSSCPEGCAEIGSYESNCPLCFCKEQIKESQYKLTCRVQSCEENCIFTGRDEGGCPVCKCPQGNLEERACASSPCRGFNCTMSVNSLGCAECRCQLSCKPRECPAGCDLDLEVTENSGLECGCQCKNSTIALDYIHTKPIPEACGDVSCRGLNCTVGEDKSGCPFCNCKAPCPPPVCQEGCQVEKETTEPGRCPGCACKLSRSIRDNKAKECPPPTCLGYNCSVITEENGCQKCLCESPCEEEPQCPSHCKLETNVPEGRCRGCVCSFGEQADSNNKPHRGGGKVPEGEDNDVEPEKREDLEADFIPLPGKELVPGVDKIFLIHGDDDQEQYAGLPGYHYAGGHAYPVFGEPLESGLYNVDDHIPGEFESSLTDETREEVDEVTSENRNEDIGHDIDYGHEEDSFDPEYAEEKAMNDEDGEKCKKKNCPEGQKCVIRRLQCIRTPCPTIPVCIDVEPRCPIPMCAIGCMVMKWDDEVCPSCFCGIIRGAEGRVCPRTRCMGRRCYNVIGDDGCPQCKCDSICIPPKCYDGCFLEENPPAGKCPTCTCPDRGSVVQPIIPGTSPAENTTGAIVEHEDENETIDESTEASEVTDKTLPAIEETDDIQGRDPFTVADYTSERPQERPESLDRNKLLNDDLVDDFYNSLAEIEEQVKSGQLTTVTVNLPTTIDAADIFDTVSTTTAEEYDSEKSQNHFATTEADFIQDTTSQSSNNDLTTSEKLTTYSLNYAADEITSTPKPCMLTPNISDSEEDGELQEDSNIANEETKHFSASSNEKVTVLPTETNPPFVPSTRKPQRRPVLSRPVSNTPNKSSGNRVKPQTANNKVRPKPQVAPSLQNKPFSHTNTDIKRPSYSQSFSSQKPVPKPQVFDSHVDETEANDDMKPILQNLQQLMSNLQHVLSSHQRPSNIEEAFHNLQSSLNLQSKLLANSTPANIEASPQRLDSTIKDKTQQSPTENLESENIAQDVSKLESDKAFNENSESDTIPTKENAEKYNQHDQKLSSEENSKNSTQEEHSISIPQEQNVQNTAFQQQYFVNPPVLPQQHSLPNQPVVPTMLQQGMHTQFHVFPQFQYQSSQPNLQAMGIMQPQIPYQSNVQPLYTGGQNPIFSGQPHGPYYPSIQHPSYITNVNPFQSEPYNQEAHKQQLLLTNIPIPPSLQQQLNAGTQTLGFLQHLFNQNNPFYQQLLQMQQQQIGLSSSNAKPVENQESDQTSSSLNEQEANNKLQTQMTQQQNIHANVKPLSNQQQYENEEVVNQSSALLSGQISTNLGQDAHQQTQQQFTVDSVHQENIHQQQHKNSSENYSFIHEPIVVNSNHRPINQILEKNKENISAELQPMPAFPAIVNDSTNSHQNERNESLLNLMESLENHQTSTILPEINFHQFNHHVPQEQQIHSPQSNQLSSASHLQTATASQQHQVLPFNALSQHQQQQHLENIAHQYQQLQEQYNQMHSIQQQYSSPQSNSSKPLQLTVEQAQHIPQQTSNSNVNMFPQQQNQNSETVLQEQIVKIAETSHVHDRDQANISFSQYLTTHQGQLASNAQHEFTEEKDGSQLVSSQQTYLSNHNRPLSGQPQQINQNFEHNIGQISSSQEDPLKVDQIISQNIPLSLKPQQVQDQGHINVQSVFFNQQPTENQHQQSLQVPQSINAHNEQVVQPNQQLQQNTFELNTRPQLIGQLQQINAILNQQSTTSQENSHIQASNTIPPESVNTGHISSNNVYSSQQQQGYNPQNVFVQTLVNHHQNNPQIVHKPEPSSVHTDLLQPFSHTNAVLNQQQTQLINKDRPENLDLPSPLEPSIQQQSTYFQNRPVLQQNVQGQHAVHSVQLNQIPQHLVNSQDKPFLEHSQVNNIQNSYFTQQQGSITSQIVPSAQQLSNSEDNLHKKPNATTLYPLNQPTAFSPLQQPHIANQGLIHLQQQTNQQITLGSNENSGAVTHLQTISLENKPLHQGQIINQQMNLTNEEKPIIDPYQYQQHQQNQLTNQQQDLQQQQTIQQNLQEQQSLQQQQPLHQQSAQHQQTIQQQFNSNIKPLPGTYQSYQQQFLQQHQQILQQHQGSNENILPESYQGQQYQPQQQHFIPPQHVLNSDNPLPDSHQTQHFILHQNPLPGSYQVPQQQQYIPQPFHQHQFSAYEVPLPGSYPIQQPQYPQLHQPIDNQQQSFQQPQYIHQQQNIQQISQPPLNFQQQQNIQQQASVSLEHQIQQQQSQSQNLHQQQFISNEQPLISPSNIQIQQQSFSAQNTPQYQLHQTQHQPQIILPQQQFVSNEKPLILTEQNYYQQQNTHQPLINPMQQAQQQLSSIEPSPANVQPIEQQQSVQQQSFVSNGILLQQNNQQYLVSPDASTHLLPFEQNKLVQKQNLSEQANRPLTQIQQTSTNQEQGHLNVGNFDNANKPLLQQHTDSENKDSSQQEFQDQTDLETLFSEENSDVQSDYSNNEKDNLHQNQQTEESSLNSNPPLSQIQHQNVEDKYSALKPLAQIITAETQSNQQSHQNNDNISILGPNQAAPIQQVLEDLKIKRNETIESSTQNIVQESVPAYEPPPSHSHGLKTRPGAVVRPHFAAISPQTTTSTTTTTTTDHDLFPAPSRPINNKPDVQQQDWFDQEFLEEDSPQEMEGFEYEDFELPESTTITTEEPFHPYKQPISPIQQESNEEHPVHFSQPTSSNPLQHEILENFDNHQPDSVRKPIDQQLIVDEYKSTTQQKHFFVRTSTSPRPFTSNKFASFPTVSPTAEAYGASRYPTKAPLNPVPSYQCPTPHCNGYNCSLIRGSDGCQKCVCDSPCAPCPQHCVKTKTLSEGRCPICDCTVAPHLALPTPVRQCPKIDCSGSNCRKVRDNDGCQTCICDPKCVEPQCDAGCEILRDVPPGQCPGCVCRVTVVQAVVPRPRPCAQVTCGKNCKETRGPDGCPSCVCNPECPPPRCDPGCTVQTDVAAGQCPTCVCSNFADDDDDDDDDLYCPNLFCSEYGCREIPGPAGCPICMCDPVCKTPVCEPGCEVVSDKYHGRCPVCLCSNPINGSSTASAKPVAANIEEGIKTAQVVVVPQQEQQSVTFSGLVEAVVAEEEESTASTLHTTVTVELETEPFTEETTTTEATTTTTEPPTTTCPPPVCSGLRCNVEMGEDGCEVCKCKYKCPKPKCVGSCYAETNAPSHRCPGCVCPSRPKPPRY</sequence>
<reference evidence="3 4" key="1">
    <citation type="submission" date="2021-06" db="EMBL/GenBank/DDBJ databases">
        <title>Caerostris darwini draft genome.</title>
        <authorList>
            <person name="Kono N."/>
            <person name="Arakawa K."/>
        </authorList>
    </citation>
    <scope>NUCLEOTIDE SEQUENCE [LARGE SCALE GENOMIC DNA]</scope>
</reference>
<comment type="caution">
    <text evidence="3">The sequence shown here is derived from an EMBL/GenBank/DDBJ whole genome shotgun (WGS) entry which is preliminary data.</text>
</comment>
<feature type="compositionally biased region" description="Low complexity" evidence="2">
    <location>
        <begin position="2194"/>
        <end position="2204"/>
    </location>
</feature>
<dbReference type="EMBL" id="BPLQ01006032">
    <property type="protein sequence ID" value="GIY19345.1"/>
    <property type="molecule type" value="Genomic_DNA"/>
</dbReference>
<gene>
    <name evidence="3" type="primary">AVEN_127801_1</name>
    <name evidence="3" type="ORF">CDAR_414381</name>
</gene>
<dbReference type="Proteomes" id="UP001054837">
    <property type="component" value="Unassembled WGS sequence"/>
</dbReference>
<feature type="region of interest" description="Disordered" evidence="2">
    <location>
        <begin position="1417"/>
        <end position="1500"/>
    </location>
</feature>
<feature type="compositionally biased region" description="Polar residues" evidence="2">
    <location>
        <begin position="1459"/>
        <end position="1469"/>
    </location>
</feature>
<feature type="compositionally biased region" description="Polar residues" evidence="2">
    <location>
        <begin position="1316"/>
        <end position="1327"/>
    </location>
</feature>
<feature type="region of interest" description="Disordered" evidence="2">
    <location>
        <begin position="3043"/>
        <end position="3068"/>
    </location>
</feature>
<feature type="compositionally biased region" description="Polar residues" evidence="2">
    <location>
        <begin position="2918"/>
        <end position="2935"/>
    </location>
</feature>
<feature type="compositionally biased region" description="Low complexity" evidence="2">
    <location>
        <begin position="3043"/>
        <end position="3052"/>
    </location>
</feature>
<feature type="region of interest" description="Disordered" evidence="2">
    <location>
        <begin position="1678"/>
        <end position="1711"/>
    </location>
</feature>
<protein>
    <recommendedName>
        <fullName evidence="5">Kielin/chordin-like protein</fullName>
    </recommendedName>
</protein>
<feature type="compositionally biased region" description="Polar residues" evidence="2">
    <location>
        <begin position="1334"/>
        <end position="1343"/>
    </location>
</feature>
<organism evidence="3 4">
    <name type="scientific">Caerostris darwini</name>
    <dbReference type="NCBI Taxonomy" id="1538125"/>
    <lineage>
        <taxon>Eukaryota</taxon>
        <taxon>Metazoa</taxon>
        <taxon>Ecdysozoa</taxon>
        <taxon>Arthropoda</taxon>
        <taxon>Chelicerata</taxon>
        <taxon>Arachnida</taxon>
        <taxon>Araneae</taxon>
        <taxon>Araneomorphae</taxon>
        <taxon>Entelegynae</taxon>
        <taxon>Araneoidea</taxon>
        <taxon>Araneidae</taxon>
        <taxon>Caerostris</taxon>
    </lineage>
</organism>
<feature type="region of interest" description="Disordered" evidence="2">
    <location>
        <begin position="1217"/>
        <end position="1350"/>
    </location>
</feature>
<feature type="compositionally biased region" description="Polar residues" evidence="2">
    <location>
        <begin position="1286"/>
        <end position="1306"/>
    </location>
</feature>
<feature type="compositionally biased region" description="Low complexity" evidence="2">
    <location>
        <begin position="3559"/>
        <end position="3574"/>
    </location>
</feature>
<evidence type="ECO:0008006" key="5">
    <source>
        <dbReference type="Google" id="ProtNLM"/>
    </source>
</evidence>
<feature type="compositionally biased region" description="Polar residues" evidence="2">
    <location>
        <begin position="1690"/>
        <end position="1711"/>
    </location>
</feature>